<comment type="caution">
    <text evidence="7">The sequence shown here is derived from an EMBL/GenBank/DDBJ whole genome shotgun (WGS) entry which is preliminary data.</text>
</comment>
<comment type="similarity">
    <text evidence="1 4 5">Belongs to the cullin family.</text>
</comment>
<dbReference type="InterPro" id="IPR036317">
    <property type="entry name" value="Cullin_homology_sf"/>
</dbReference>
<dbReference type="InterPro" id="IPR045093">
    <property type="entry name" value="Cullin"/>
</dbReference>
<dbReference type="InterPro" id="IPR016159">
    <property type="entry name" value="Cullin_repeat-like_dom_sf"/>
</dbReference>
<proteinExistence type="inferred from homology"/>
<evidence type="ECO:0000256" key="5">
    <source>
        <dbReference type="RuleBase" id="RU003829"/>
    </source>
</evidence>
<dbReference type="SUPFAM" id="SSF75632">
    <property type="entry name" value="Cullin homology domain"/>
    <property type="match status" value="1"/>
</dbReference>
<evidence type="ECO:0000313" key="7">
    <source>
        <dbReference type="EMBL" id="KAJ3476970.1"/>
    </source>
</evidence>
<dbReference type="GO" id="GO:0006511">
    <property type="term" value="P:ubiquitin-dependent protein catabolic process"/>
    <property type="evidence" value="ECO:0007669"/>
    <property type="project" value="InterPro"/>
</dbReference>
<dbReference type="InterPro" id="IPR016157">
    <property type="entry name" value="Cullin_CS"/>
</dbReference>
<dbReference type="InterPro" id="IPR059120">
    <property type="entry name" value="Cullin-like_AB"/>
</dbReference>
<dbReference type="InterPro" id="IPR036388">
    <property type="entry name" value="WH-like_DNA-bd_sf"/>
</dbReference>
<dbReference type="InterPro" id="IPR019559">
    <property type="entry name" value="Cullin_neddylation_domain"/>
</dbReference>
<dbReference type="Pfam" id="PF00888">
    <property type="entry name" value="Cullin"/>
    <property type="match status" value="1"/>
</dbReference>
<evidence type="ECO:0000256" key="3">
    <source>
        <dbReference type="ARBA" id="ARBA00022843"/>
    </source>
</evidence>
<dbReference type="EMBL" id="JANAWD010000647">
    <property type="protein sequence ID" value="KAJ3476970.1"/>
    <property type="molecule type" value="Genomic_DNA"/>
</dbReference>
<evidence type="ECO:0000256" key="4">
    <source>
        <dbReference type="PROSITE-ProRule" id="PRU00330"/>
    </source>
</evidence>
<dbReference type="SUPFAM" id="SSF74788">
    <property type="entry name" value="Cullin repeat-like"/>
    <property type="match status" value="1"/>
</dbReference>
<dbReference type="PROSITE" id="PS01256">
    <property type="entry name" value="CULLIN_1"/>
    <property type="match status" value="1"/>
</dbReference>
<organism evidence="7 8">
    <name type="scientific">Meripilus lineatus</name>
    <dbReference type="NCBI Taxonomy" id="2056292"/>
    <lineage>
        <taxon>Eukaryota</taxon>
        <taxon>Fungi</taxon>
        <taxon>Dikarya</taxon>
        <taxon>Basidiomycota</taxon>
        <taxon>Agaricomycotina</taxon>
        <taxon>Agaricomycetes</taxon>
        <taxon>Polyporales</taxon>
        <taxon>Meripilaceae</taxon>
        <taxon>Meripilus</taxon>
    </lineage>
</organism>
<dbReference type="Gene3D" id="1.20.1310.10">
    <property type="entry name" value="Cullin Repeats"/>
    <property type="match status" value="4"/>
</dbReference>
<accession>A0AAD5UT51</accession>
<dbReference type="PANTHER" id="PTHR11932">
    <property type="entry name" value="CULLIN"/>
    <property type="match status" value="1"/>
</dbReference>
<dbReference type="InterPro" id="IPR036390">
    <property type="entry name" value="WH_DNA-bd_sf"/>
</dbReference>
<keyword evidence="2" id="KW-1017">Isopeptide bond</keyword>
<dbReference type="FunFam" id="1.20.1310.10:FF:000002">
    <property type="entry name" value="cullin-3 isoform X1"/>
    <property type="match status" value="1"/>
</dbReference>
<protein>
    <recommendedName>
        <fullName evidence="6">Cullin family profile domain-containing protein</fullName>
    </recommendedName>
</protein>
<dbReference type="AlphaFoldDB" id="A0AAD5UT51"/>
<dbReference type="Pfam" id="PF26557">
    <property type="entry name" value="Cullin_AB"/>
    <property type="match status" value="1"/>
</dbReference>
<reference evidence="7" key="1">
    <citation type="submission" date="2022-07" db="EMBL/GenBank/DDBJ databases">
        <title>Genome Sequence of Physisporinus lineatus.</title>
        <authorList>
            <person name="Buettner E."/>
        </authorList>
    </citation>
    <scope>NUCLEOTIDE SEQUENCE</scope>
    <source>
        <strain evidence="7">VT162</strain>
    </source>
</reference>
<dbReference type="GO" id="GO:0031625">
    <property type="term" value="F:ubiquitin protein ligase binding"/>
    <property type="evidence" value="ECO:0007669"/>
    <property type="project" value="InterPro"/>
</dbReference>
<dbReference type="SMART" id="SM00182">
    <property type="entry name" value="CULLIN"/>
    <property type="match status" value="1"/>
</dbReference>
<keyword evidence="8" id="KW-1185">Reference proteome</keyword>
<evidence type="ECO:0000313" key="8">
    <source>
        <dbReference type="Proteomes" id="UP001212997"/>
    </source>
</evidence>
<keyword evidence="3" id="KW-0832">Ubl conjugation</keyword>
<dbReference type="Gene3D" id="1.10.10.10">
    <property type="entry name" value="Winged helix-like DNA-binding domain superfamily/Winged helix DNA-binding domain"/>
    <property type="match status" value="2"/>
</dbReference>
<dbReference type="SUPFAM" id="SSF46785">
    <property type="entry name" value="Winged helix' DNA-binding domain"/>
    <property type="match status" value="1"/>
</dbReference>
<dbReference type="InterPro" id="IPR016158">
    <property type="entry name" value="Cullin_homology"/>
</dbReference>
<dbReference type="Pfam" id="PF10557">
    <property type="entry name" value="Cullin_Nedd8"/>
    <property type="match status" value="1"/>
</dbReference>
<dbReference type="PROSITE" id="PS50069">
    <property type="entry name" value="CULLIN_2"/>
    <property type="match status" value="1"/>
</dbReference>
<evidence type="ECO:0000259" key="6">
    <source>
        <dbReference type="PROSITE" id="PS50069"/>
    </source>
</evidence>
<evidence type="ECO:0000256" key="1">
    <source>
        <dbReference type="ARBA" id="ARBA00006019"/>
    </source>
</evidence>
<dbReference type="FunFam" id="1.10.10.10:FF:000014">
    <property type="entry name" value="Cullin 1"/>
    <property type="match status" value="1"/>
</dbReference>
<name>A0AAD5UT51_9APHY</name>
<dbReference type="SMART" id="SM00884">
    <property type="entry name" value="Cullin_Nedd8"/>
    <property type="match status" value="1"/>
</dbReference>
<dbReference type="FunFam" id="1.20.1310.10:FF:000001">
    <property type="entry name" value="Cullin 3"/>
    <property type="match status" value="1"/>
</dbReference>
<dbReference type="InterPro" id="IPR001373">
    <property type="entry name" value="Cullin_N"/>
</dbReference>
<sequence>MKSSDGLQDEALLEFYGQGWNRYTTSAKYLDKLFMHLNRGWIKRTRDEGRKDVYPIYTLALVQWKSNIFLYIENPHRRLSGAILRLIERQRSGETINQGLVKEVIDSFDSLGLGEKNVHEDSHQVYREHFQNPFLEGTEKYYREESKALLAENGVLEYLKKVEGRIREEEERLQRGLSMVTRENMMNILVDVFVNGHKDMFLNTFKSFFLSDTHDSEDVIVRWACKVLDHFPVDPELKSFHSILEKRVKKMGLDAVRELVGENVDQSADVDPAAYAHTLLRVHCAASDLVARSFNGWVKVACMASVDKAYREFVNCNAATGSSSTKSPELLAKYADALLQKNNKMTEEELEDALNKVMILFRYIDDKDVFRTFYTTKLSKRLIRGISASDEAETSMISKLREACGLEYSSKLQCMFMDVRLSKDLTDQFNKWTRQSHDDMDITVSVMVLGTNLWPLSPPDRALVIPADILPAHERFSKYYQTKHSGRKLTWLWNYSKNELRTNYLNQKYILMTSSWQMAVLLQYNNNDTMSLDELYNATNISKEILKQVLAPLVKAKIFINEATDQYDLNPNFKSKKIRINLNMPIKADQNAEASHALKTVDEDRKYAIQASVIRIMKARKTMRNQQLIQEVITQISQRFTPKIPDIKKAIDHLLEKEYIERVEGTPDTFAYVA</sequence>
<feature type="domain" description="Cullin family profile" evidence="6">
    <location>
        <begin position="326"/>
        <end position="554"/>
    </location>
</feature>
<dbReference type="Gene3D" id="4.10.1030.10">
    <property type="entry name" value="Ring Box Chain A, domain 5"/>
    <property type="match status" value="1"/>
</dbReference>
<evidence type="ECO:0000256" key="2">
    <source>
        <dbReference type="ARBA" id="ARBA00022499"/>
    </source>
</evidence>
<dbReference type="GO" id="GO:0031461">
    <property type="term" value="C:cullin-RING ubiquitin ligase complex"/>
    <property type="evidence" value="ECO:0007669"/>
    <property type="project" value="InterPro"/>
</dbReference>
<dbReference type="FunFam" id="1.10.10.10:FF:000161">
    <property type="entry name" value="Cullin 1"/>
    <property type="match status" value="1"/>
</dbReference>
<dbReference type="Proteomes" id="UP001212997">
    <property type="component" value="Unassembled WGS sequence"/>
</dbReference>
<gene>
    <name evidence="7" type="ORF">NLI96_g10786</name>
</gene>